<gene>
    <name evidence="1" type="ORF">RALSY_mp30346</name>
</gene>
<protein>
    <submittedName>
        <fullName evidence="1">Uncharacterized protein</fullName>
    </submittedName>
</protein>
<reference evidence="1" key="1">
    <citation type="journal article" date="2011" name="PLoS ONE">
        <title>Ralstonia syzygii, the Blood Disease Bacterium and some Asian R. solanacearum strains form a single genomic species despite divergent lifestyles.</title>
        <authorList>
            <person name="Remenant B."/>
            <person name="de Cambiaire J.C."/>
            <person name="Cellier G."/>
            <person name="Jacobs J.M."/>
            <person name="Mangenot S."/>
            <person name="Barbe V."/>
            <person name="Lajus A."/>
            <person name="Vallenet D."/>
            <person name="Medigue C."/>
            <person name="Fegan M."/>
            <person name="Allen C."/>
            <person name="Prior P."/>
        </authorList>
    </citation>
    <scope>NUCLEOTIDE SEQUENCE</scope>
    <source>
        <strain evidence="1">R24</strain>
    </source>
</reference>
<accession>G3ABW5</accession>
<dbReference type="AlphaFoldDB" id="G3ABW5"/>
<sequence length="119" mass="13452">MRAGGSRGLQFVPHQHSYINNYLLSSDENLRTIAQTTQPLQWIRGRRGERNFFRMTLRGRSHRCSEMTEVRSGQSFDSAIVRSPPAACLVGGRGPAVARWLRDGPQCWVRIRSVALSPD</sequence>
<name>G3ABW5_9RALS</name>
<evidence type="ECO:0000313" key="1">
    <source>
        <dbReference type="EMBL" id="CCA87031.1"/>
    </source>
</evidence>
<proteinExistence type="predicted"/>
<dbReference type="EMBL" id="FR854092">
    <property type="protein sequence ID" value="CCA87031.1"/>
    <property type="molecule type" value="Genomic_DNA"/>
</dbReference>
<reference evidence="1" key="2">
    <citation type="submission" date="2011-04" db="EMBL/GenBank/DDBJ databases">
        <authorList>
            <person name="Genoscope - CEA"/>
        </authorList>
    </citation>
    <scope>NUCLEOTIDE SEQUENCE</scope>
    <source>
        <strain evidence="1">R24</strain>
    </source>
</reference>
<organism evidence="1">
    <name type="scientific">Ralstonia syzygii R24</name>
    <dbReference type="NCBI Taxonomy" id="907261"/>
    <lineage>
        <taxon>Bacteria</taxon>
        <taxon>Pseudomonadati</taxon>
        <taxon>Pseudomonadota</taxon>
        <taxon>Betaproteobacteria</taxon>
        <taxon>Burkholderiales</taxon>
        <taxon>Burkholderiaceae</taxon>
        <taxon>Ralstonia</taxon>
        <taxon>Ralstonia solanacearum species complex</taxon>
    </lineage>
</organism>